<keyword evidence="3" id="KW-1133">Transmembrane helix</keyword>
<dbReference type="InterPro" id="IPR056884">
    <property type="entry name" value="NPHP3-like_N"/>
</dbReference>
<keyword evidence="3" id="KW-0812">Transmembrane</keyword>
<protein>
    <recommendedName>
        <fullName evidence="4">Nephrocystin 3-like N-terminal domain-containing protein</fullName>
    </recommendedName>
</protein>
<feature type="compositionally biased region" description="Polar residues" evidence="2">
    <location>
        <begin position="32"/>
        <end position="65"/>
    </location>
</feature>
<dbReference type="PANTHER" id="PTHR10039">
    <property type="entry name" value="AMELOGENIN"/>
    <property type="match status" value="1"/>
</dbReference>
<evidence type="ECO:0000313" key="5">
    <source>
        <dbReference type="EMBL" id="CAE6433698.1"/>
    </source>
</evidence>
<feature type="transmembrane region" description="Helical" evidence="3">
    <location>
        <begin position="734"/>
        <end position="754"/>
    </location>
</feature>
<evidence type="ECO:0000259" key="4">
    <source>
        <dbReference type="Pfam" id="PF24883"/>
    </source>
</evidence>
<proteinExistence type="predicted"/>
<dbReference type="PANTHER" id="PTHR10039:SF17">
    <property type="entry name" value="FUNGAL STAND N-TERMINAL GOODBYE DOMAIN-CONTAINING PROTEIN-RELATED"/>
    <property type="match status" value="1"/>
</dbReference>
<feature type="compositionally biased region" description="Basic residues" evidence="2">
    <location>
        <begin position="12"/>
        <end position="22"/>
    </location>
</feature>
<organism evidence="5 6">
    <name type="scientific">Rhizoctonia solani</name>
    <dbReference type="NCBI Taxonomy" id="456999"/>
    <lineage>
        <taxon>Eukaryota</taxon>
        <taxon>Fungi</taxon>
        <taxon>Dikarya</taxon>
        <taxon>Basidiomycota</taxon>
        <taxon>Agaricomycotina</taxon>
        <taxon>Agaricomycetes</taxon>
        <taxon>Cantharellales</taxon>
        <taxon>Ceratobasidiaceae</taxon>
        <taxon>Rhizoctonia</taxon>
    </lineage>
</organism>
<dbReference type="Pfam" id="PF24883">
    <property type="entry name" value="NPHP3_N"/>
    <property type="match status" value="1"/>
</dbReference>
<dbReference type="SUPFAM" id="SSF52540">
    <property type="entry name" value="P-loop containing nucleoside triphosphate hydrolases"/>
    <property type="match status" value="1"/>
</dbReference>
<evidence type="ECO:0000256" key="2">
    <source>
        <dbReference type="SAM" id="MobiDB-lite"/>
    </source>
</evidence>
<name>A0A8H2XRS3_9AGAM</name>
<keyword evidence="1" id="KW-0677">Repeat</keyword>
<reference evidence="5" key="1">
    <citation type="submission" date="2021-01" db="EMBL/GenBank/DDBJ databases">
        <authorList>
            <person name="Kaushik A."/>
        </authorList>
    </citation>
    <scope>NUCLEOTIDE SEQUENCE</scope>
    <source>
        <strain evidence="5">AG6-10EEA</strain>
    </source>
</reference>
<dbReference type="AlphaFoldDB" id="A0A8H2XRS3"/>
<feature type="compositionally biased region" description="Basic and acidic residues" evidence="2">
    <location>
        <begin position="1"/>
        <end position="11"/>
    </location>
</feature>
<dbReference type="EMBL" id="CAJMXA010000509">
    <property type="protein sequence ID" value="CAE6433698.1"/>
    <property type="molecule type" value="Genomic_DNA"/>
</dbReference>
<sequence length="783" mass="87462">MSSQDPPDKQKPGFRKTVKSGAKRLMGAFRLPSSSRSQSGQTGHLTTTLSIGSRAQSISRPSTPALNFGPIPTESDRQLITLPPGPSSQTQDSTIPEVHIALKEKDYKSVIWDRLTSSLRALEAGVELFPPLKSAISALVRCLDIIQVAASNRTDYEELVGELQSMIDILNQYAGELDWEPNNGSVANIAKCIQAQVEEIERQKEHGTLGRLRDATQDQEDVIKRYRQVEKLFRQLQCDITMRTRSDVKKQLEASLSLSVDDARYNSSYSTTIKRRGCTAETREAIHQTLQEWVLNPTSEKIYWMNGMAGTGKTTIAYSLCEWLENTNRLGASFFCSRISSTCRSLSRIVPTVAYQLAQYSPAFQSVLCAALKKTPDAGTLNVAQQFEKLVHQPMLGAKGAIPENVIIVIDALDECDDVYSVRLLLDVLLKFAEHLPLKFFVASRPEHVIRERMMSQGGAARSIVHLHDIEQSIVEEDIKKYLTEALSSMSPPPTLKQIGMLAKRAGKLFIYAATVVRYINPEVIPVESSVRLEMILMETKDPEEGDSIYEDLDRLYTTVLNAVFSQPLARGEKGRMKRVLWTAVCAREPITAATLAALAALTESQVLSALQSLRSVLHVPEESGLVSALHASFPEYMLDSSRSRELHCNPLESNKTLVHHCFEIMGSGLRFNICNLESSYLTNDQMTDTETRIAKYISPTLSYACRYWAQHLLSSPALVNTQDMLLEFLSNRLLFWMEVLSLSGCIGIGASMIRQVQTWLRQTKDSQDTIQKQVADVRNFIT</sequence>
<gene>
    <name evidence="5" type="ORF">RDB_LOCUS27434</name>
</gene>
<evidence type="ECO:0000313" key="6">
    <source>
        <dbReference type="Proteomes" id="UP000663853"/>
    </source>
</evidence>
<dbReference type="Proteomes" id="UP000663853">
    <property type="component" value="Unassembled WGS sequence"/>
</dbReference>
<accession>A0A8H2XRS3</accession>
<comment type="caution">
    <text evidence="5">The sequence shown here is derived from an EMBL/GenBank/DDBJ whole genome shotgun (WGS) entry which is preliminary data.</text>
</comment>
<feature type="region of interest" description="Disordered" evidence="2">
    <location>
        <begin position="1"/>
        <end position="76"/>
    </location>
</feature>
<feature type="non-terminal residue" evidence="5">
    <location>
        <position position="1"/>
    </location>
</feature>
<evidence type="ECO:0000256" key="1">
    <source>
        <dbReference type="ARBA" id="ARBA00022737"/>
    </source>
</evidence>
<dbReference type="Gene3D" id="3.40.50.300">
    <property type="entry name" value="P-loop containing nucleotide triphosphate hydrolases"/>
    <property type="match status" value="1"/>
</dbReference>
<feature type="domain" description="Nephrocystin 3-like N-terminal" evidence="4">
    <location>
        <begin position="287"/>
        <end position="445"/>
    </location>
</feature>
<keyword evidence="3" id="KW-0472">Membrane</keyword>
<dbReference type="InterPro" id="IPR027417">
    <property type="entry name" value="P-loop_NTPase"/>
</dbReference>
<evidence type="ECO:0000256" key="3">
    <source>
        <dbReference type="SAM" id="Phobius"/>
    </source>
</evidence>